<organism evidence="1 2">
    <name type="scientific">Candidatus Thiodiazotropha taylori</name>
    <dbReference type="NCBI Taxonomy" id="2792791"/>
    <lineage>
        <taxon>Bacteria</taxon>
        <taxon>Pseudomonadati</taxon>
        <taxon>Pseudomonadota</taxon>
        <taxon>Gammaproteobacteria</taxon>
        <taxon>Chromatiales</taxon>
        <taxon>Sedimenticolaceae</taxon>
        <taxon>Candidatus Thiodiazotropha</taxon>
    </lineage>
</organism>
<dbReference type="AlphaFoldDB" id="A0A9E4T3T1"/>
<sequence>MFLLAIAVQAELAYINQIADFTQTDITFAGSGNGQQFCAPVAVSNSLVTMGGGYQQLEMISLLASSNYMNTSRVNGTGTTGVLRGVNRIASEMFGGYRLLEYQGWRKHPKKYSTGSRLPDLDRLKSAISRRSAAWLNVGWYRYHRQKNEYRRIGGHWVTLAGFDEDRLVIHDPAPRAGSSFANEFVEFEVIEDGLLVGDKAGLPVEARGYLKLGNGFHIKRGADFAILDGVVFFAL</sequence>
<comment type="caution">
    <text evidence="1">The sequence shown here is derived from an EMBL/GenBank/DDBJ whole genome shotgun (WGS) entry which is preliminary data.</text>
</comment>
<dbReference type="Proteomes" id="UP000886667">
    <property type="component" value="Unassembled WGS sequence"/>
</dbReference>
<evidence type="ECO:0000313" key="2">
    <source>
        <dbReference type="Proteomes" id="UP000886667"/>
    </source>
</evidence>
<protein>
    <submittedName>
        <fullName evidence="1">Peptidase C39 family protein</fullName>
    </submittedName>
</protein>
<name>A0A9E4T3T1_9GAMM</name>
<gene>
    <name evidence="1" type="ORF">JAZ07_17715</name>
</gene>
<dbReference type="EMBL" id="JAEPCM010000639">
    <property type="protein sequence ID" value="MCG7948183.1"/>
    <property type="molecule type" value="Genomic_DNA"/>
</dbReference>
<accession>A0A9E4T3T1</accession>
<proteinExistence type="predicted"/>
<evidence type="ECO:0000313" key="1">
    <source>
        <dbReference type="EMBL" id="MCG7948183.1"/>
    </source>
</evidence>
<reference evidence="1" key="1">
    <citation type="journal article" date="2021" name="Proc. Natl. Acad. Sci. U.S.A.">
        <title>Global biogeography of chemosynthetic symbionts reveals both localized and globally distributed symbiont groups. .</title>
        <authorList>
            <person name="Osvatic J.T."/>
            <person name="Wilkins L.G.E."/>
            <person name="Leibrecht L."/>
            <person name="Leray M."/>
            <person name="Zauner S."/>
            <person name="Polzin J."/>
            <person name="Camacho Y."/>
            <person name="Gros O."/>
            <person name="van Gils J.A."/>
            <person name="Eisen J.A."/>
            <person name="Petersen J.M."/>
            <person name="Yuen B."/>
        </authorList>
    </citation>
    <scope>NUCLEOTIDE SEQUENCE</scope>
    <source>
        <strain evidence="1">MAGclacostrist064TRANS</strain>
    </source>
</reference>